<feature type="compositionally biased region" description="Low complexity" evidence="1">
    <location>
        <begin position="120"/>
        <end position="129"/>
    </location>
</feature>
<protein>
    <recommendedName>
        <fullName evidence="3">LysM domain-containing protein</fullName>
    </recommendedName>
</protein>
<dbReference type="InterPro" id="IPR013783">
    <property type="entry name" value="Ig-like_fold"/>
</dbReference>
<feature type="region of interest" description="Disordered" evidence="1">
    <location>
        <begin position="71"/>
        <end position="129"/>
    </location>
</feature>
<dbReference type="InterPro" id="IPR036779">
    <property type="entry name" value="LysM_dom_sf"/>
</dbReference>
<sequence length="540" mass="55043">MVFRSRTRGPSHPDIRDAGRRVEPMGNKDAMSRELWRSLALALIGLAGGLGLVSLLFGGGDLLTRLRGPGAPGDVATSAGEAPRPLASPAPETPPQAEGPDRRQAALPEAGRKPSEGNRADSTAKAGAATAPSFDIVRVEPNGESVVAGRGAPNTVVEMLVDGKPVARALADPNGQFAIVPPALAAGNSEIVLRSTAADGKETRSTQSVAVAISPKRDTRPLVALTAPDKPTVVLSQPEAPAPVAQTRPGNDRTGASSGQRAAADPRKPTTDTGKAVPLRVVSVDAQEGGRLFVTGEAAPGATVRLYLNDTLIAPASVGPDGKVTFTIGRGVKPGDYRVRIDQVDSVSGKVRTRAEVPFVVPDTGATVAARDRPGTVGNRVAARDAPAPAAPGTARPPGPAHPEPGAGAAASGPGAATGPGTAPPTKSGEPHRTEPAAAAPRADVAAATPAGPPVKAGEAPMPAARTEAEAAGKAPGAVFVAEINTARISRGNSLWQISRQIYGRGERYTVIYDANREQIRDPDLIYPGQILVLPGDKRG</sequence>
<keyword evidence="2" id="KW-0812">Transmembrane</keyword>
<keyword evidence="2" id="KW-1133">Transmembrane helix</keyword>
<accession>A0ABQ4U661</accession>
<feature type="compositionally biased region" description="Low complexity" evidence="1">
    <location>
        <begin position="436"/>
        <end position="469"/>
    </location>
</feature>
<feature type="transmembrane region" description="Helical" evidence="2">
    <location>
        <begin position="35"/>
        <end position="57"/>
    </location>
</feature>
<dbReference type="Pfam" id="PF01476">
    <property type="entry name" value="LysM"/>
    <property type="match status" value="1"/>
</dbReference>
<feature type="region of interest" description="Disordered" evidence="1">
    <location>
        <begin position="369"/>
        <end position="469"/>
    </location>
</feature>
<dbReference type="Gene3D" id="3.10.350.10">
    <property type="entry name" value="LysM domain"/>
    <property type="match status" value="1"/>
</dbReference>
<keyword evidence="2" id="KW-0472">Membrane</keyword>
<dbReference type="SMART" id="SM00257">
    <property type="entry name" value="LysM"/>
    <property type="match status" value="1"/>
</dbReference>
<dbReference type="Gene3D" id="2.60.40.10">
    <property type="entry name" value="Immunoglobulins"/>
    <property type="match status" value="1"/>
</dbReference>
<organism evidence="4 5">
    <name type="scientific">Methylobacterium trifolii</name>
    <dbReference type="NCBI Taxonomy" id="1003092"/>
    <lineage>
        <taxon>Bacteria</taxon>
        <taxon>Pseudomonadati</taxon>
        <taxon>Pseudomonadota</taxon>
        <taxon>Alphaproteobacteria</taxon>
        <taxon>Hyphomicrobiales</taxon>
        <taxon>Methylobacteriaceae</taxon>
        <taxon>Methylobacterium</taxon>
    </lineage>
</organism>
<dbReference type="InterPro" id="IPR018392">
    <property type="entry name" value="LysM"/>
</dbReference>
<feature type="compositionally biased region" description="Basic and acidic residues" evidence="1">
    <location>
        <begin position="99"/>
        <end position="119"/>
    </location>
</feature>
<feature type="compositionally biased region" description="Low complexity" evidence="1">
    <location>
        <begin position="404"/>
        <end position="426"/>
    </location>
</feature>
<feature type="compositionally biased region" description="Basic and acidic residues" evidence="1">
    <location>
        <begin position="11"/>
        <end position="23"/>
    </location>
</feature>
<comment type="caution">
    <text evidence="4">The sequence shown here is derived from an EMBL/GenBank/DDBJ whole genome shotgun (WGS) entry which is preliminary data.</text>
</comment>
<dbReference type="InterPro" id="IPR052196">
    <property type="entry name" value="Bact_Kbp"/>
</dbReference>
<evidence type="ECO:0000256" key="2">
    <source>
        <dbReference type="SAM" id="Phobius"/>
    </source>
</evidence>
<dbReference type="EMBL" id="BPRB01000408">
    <property type="protein sequence ID" value="GJE62786.1"/>
    <property type="molecule type" value="Genomic_DNA"/>
</dbReference>
<evidence type="ECO:0000313" key="4">
    <source>
        <dbReference type="EMBL" id="GJE62786.1"/>
    </source>
</evidence>
<feature type="domain" description="LysM" evidence="3">
    <location>
        <begin position="485"/>
        <end position="534"/>
    </location>
</feature>
<dbReference type="Proteomes" id="UP001055057">
    <property type="component" value="Unassembled WGS sequence"/>
</dbReference>
<name>A0ABQ4U661_9HYPH</name>
<dbReference type="PANTHER" id="PTHR34700">
    <property type="entry name" value="POTASSIUM BINDING PROTEIN KBP"/>
    <property type="match status" value="1"/>
</dbReference>
<evidence type="ECO:0000256" key="1">
    <source>
        <dbReference type="SAM" id="MobiDB-lite"/>
    </source>
</evidence>
<feature type="region of interest" description="Disordered" evidence="1">
    <location>
        <begin position="1"/>
        <end position="27"/>
    </location>
</feature>
<dbReference type="PANTHER" id="PTHR34700:SF4">
    <property type="entry name" value="PHAGE-LIKE ELEMENT PBSX PROTEIN XKDP"/>
    <property type="match status" value="1"/>
</dbReference>
<gene>
    <name evidence="4" type="ORF">MPOCJGCO_4922</name>
</gene>
<evidence type="ECO:0000313" key="5">
    <source>
        <dbReference type="Proteomes" id="UP001055057"/>
    </source>
</evidence>
<proteinExistence type="predicted"/>
<reference evidence="4" key="2">
    <citation type="submission" date="2021-08" db="EMBL/GenBank/DDBJ databases">
        <authorList>
            <person name="Tani A."/>
            <person name="Ola A."/>
            <person name="Ogura Y."/>
            <person name="Katsura K."/>
            <person name="Hayashi T."/>
        </authorList>
    </citation>
    <scope>NUCLEOTIDE SEQUENCE</scope>
    <source>
        <strain evidence="4">DSM 23632</strain>
    </source>
</reference>
<feature type="compositionally biased region" description="Low complexity" evidence="1">
    <location>
        <begin position="384"/>
        <end position="394"/>
    </location>
</feature>
<feature type="region of interest" description="Disordered" evidence="1">
    <location>
        <begin position="234"/>
        <end position="274"/>
    </location>
</feature>
<evidence type="ECO:0000259" key="3">
    <source>
        <dbReference type="PROSITE" id="PS51782"/>
    </source>
</evidence>
<reference evidence="4" key="1">
    <citation type="journal article" date="2021" name="Front. Microbiol.">
        <title>Comprehensive Comparative Genomics and Phenotyping of Methylobacterium Species.</title>
        <authorList>
            <person name="Alessa O."/>
            <person name="Ogura Y."/>
            <person name="Fujitani Y."/>
            <person name="Takami H."/>
            <person name="Hayashi T."/>
            <person name="Sahin N."/>
            <person name="Tani A."/>
        </authorList>
    </citation>
    <scope>NUCLEOTIDE SEQUENCE</scope>
    <source>
        <strain evidence="4">DSM 23632</strain>
    </source>
</reference>
<dbReference type="PROSITE" id="PS51782">
    <property type="entry name" value="LYSM"/>
    <property type="match status" value="1"/>
</dbReference>
<keyword evidence="5" id="KW-1185">Reference proteome</keyword>